<protein>
    <submittedName>
        <fullName evidence="2">Uncharacterized protein</fullName>
    </submittedName>
</protein>
<dbReference type="AlphaFoldDB" id="A0A160V612"/>
<name>A0A160V612_9ZZZZ</name>
<dbReference type="EMBL" id="FAXA01000021">
    <property type="protein sequence ID" value="CUV01176.1"/>
    <property type="molecule type" value="Genomic_DNA"/>
</dbReference>
<feature type="region of interest" description="Disordered" evidence="1">
    <location>
        <begin position="532"/>
        <end position="556"/>
    </location>
</feature>
<accession>A0A160V612</accession>
<evidence type="ECO:0000256" key="1">
    <source>
        <dbReference type="SAM" id="MobiDB-lite"/>
    </source>
</evidence>
<organism evidence="2">
    <name type="scientific">hydrothermal vent metagenome</name>
    <dbReference type="NCBI Taxonomy" id="652676"/>
    <lineage>
        <taxon>unclassified sequences</taxon>
        <taxon>metagenomes</taxon>
        <taxon>ecological metagenomes</taxon>
    </lineage>
</organism>
<proteinExistence type="predicted"/>
<sequence>MGIYFAWIRLLRRLVMNIFGLGKKRLSFKASAASLPTVLDPLDFLSAEPTGIGSRVAFDQIHAAIHESLSDCEKGIQLILEQLSPEGNISDRVILEANNQIRNELNRAVLIAGHKRNDLIDTIYRKLELIYIQSLIQYPHQDPEIRKWDSLGPRAVIRELPVVTEYTFSDLAQGGSDRDKRLKRWGSETDQWLDCLALNHTAEVIKKLDEYLKEFMASWIETSNAIRRRAGLGGSLFQRVVDADNWSFDSEDPATKNLLTGGSAQDIALLVLDRFNLAPLEYELISEAVREALRGTAIFGTTRVSAEHLEDTLAMAIAEKIKDTVSIESGFLSMLSGSAREQSHNSQLSQTLVEMYRGAAAMEQKMFRVGEVGIGHVDSAAGVGVSEASVHDEVLRSLGGARRFAAVEGHPDDTHRFVVQMSVVGASLSDLTTYSDMLTSWYQWHFEEDRGQCHTIEEWVAAVKDQCWKLYPDIGVSMGVRSSIVELMNADFIQHWESVEGLPTFLTNGLPDEKTLLGVLWGEMGLMMNGSHPNADGSIKPENNQGISPGPAQDLQGVVKPQDKIVNTLDIDT</sequence>
<gene>
    <name evidence="2" type="ORF">MGWOODY_Clf2857</name>
</gene>
<evidence type="ECO:0000313" key="2">
    <source>
        <dbReference type="EMBL" id="CUV01176.1"/>
    </source>
</evidence>
<reference evidence="2" key="1">
    <citation type="submission" date="2015-10" db="EMBL/GenBank/DDBJ databases">
        <authorList>
            <person name="Gilbert D.G."/>
        </authorList>
    </citation>
    <scope>NUCLEOTIDE SEQUENCE</scope>
</reference>